<dbReference type="EMBL" id="CYTK01000012">
    <property type="protein sequence ID" value="CUJ71699.1"/>
    <property type="molecule type" value="Genomic_DNA"/>
</dbReference>
<evidence type="ECO:0000313" key="3">
    <source>
        <dbReference type="Proteomes" id="UP000044098"/>
    </source>
</evidence>
<comment type="caution">
    <text evidence="2">The sequence shown here is derived from an EMBL/GenBank/DDBJ whole genome shotgun (WGS) entry which is preliminary data.</text>
</comment>
<organism evidence="2 3">
    <name type="scientific">Achromobacter aegrifaciens</name>
    <dbReference type="NCBI Taxonomy" id="1287736"/>
    <lineage>
        <taxon>Bacteria</taxon>
        <taxon>Pseudomonadati</taxon>
        <taxon>Pseudomonadota</taxon>
        <taxon>Betaproteobacteria</taxon>
        <taxon>Burkholderiales</taxon>
        <taxon>Alcaligenaceae</taxon>
        <taxon>Achromobacter</taxon>
    </lineage>
</organism>
<name>A0AAD2QEA8_ACHAE</name>
<sequence length="168" mass="18520">MEHRCELCASYSTVGEKDPCARGRDMAANSRVAVIPELSGTDLNLLHWAMAAAMEHPTERDRAAQVSQRLQARIYDAKNGYGSMKAVAYGQAMAYLSDGEYAMRDVTELRMVFSPTLLRNMQATVGGAHGEFANCDRWEALTQENRRLMTDGPASPSQNEGEDLGNSR</sequence>
<dbReference type="AlphaFoldDB" id="A0AAD2QEA8"/>
<gene>
    <name evidence="2" type="ORF">ERS370000_05481</name>
</gene>
<feature type="region of interest" description="Disordered" evidence="1">
    <location>
        <begin position="147"/>
        <end position="168"/>
    </location>
</feature>
<accession>A0AAD2QEA8</accession>
<evidence type="ECO:0000256" key="1">
    <source>
        <dbReference type="SAM" id="MobiDB-lite"/>
    </source>
</evidence>
<protein>
    <submittedName>
        <fullName evidence="2">Uncharacterized protein</fullName>
    </submittedName>
</protein>
<dbReference type="Proteomes" id="UP000044098">
    <property type="component" value="Unassembled WGS sequence"/>
</dbReference>
<evidence type="ECO:0000313" key="2">
    <source>
        <dbReference type="EMBL" id="CUJ71699.1"/>
    </source>
</evidence>
<reference evidence="2 3" key="1">
    <citation type="submission" date="2015-09" db="EMBL/GenBank/DDBJ databases">
        <authorList>
            <consortium name="Pathogen Informatics"/>
        </authorList>
    </citation>
    <scope>NUCLEOTIDE SEQUENCE [LARGE SCALE GENOMIC DNA]</scope>
    <source>
        <strain evidence="2 3">2789STDY5608625</strain>
    </source>
</reference>
<proteinExistence type="predicted"/>